<keyword evidence="2" id="KW-0808">Transferase</keyword>
<gene>
    <name evidence="2" type="primary">traC_4</name>
    <name evidence="4" type="ORF">DW729_17980</name>
    <name evidence="3" type="ORF">DWW14_24120</name>
    <name evidence="2" type="ORF">ERS852554_03940</name>
</gene>
<dbReference type="Proteomes" id="UP000285343">
    <property type="component" value="Unassembled WGS sequence"/>
</dbReference>
<protein>
    <submittedName>
        <fullName evidence="2">DNA primase TraC</fullName>
        <ecNumber evidence="2">2.7.7.-</ecNumber>
    </submittedName>
</protein>
<evidence type="ECO:0000313" key="3">
    <source>
        <dbReference type="EMBL" id="RGV32680.1"/>
    </source>
</evidence>
<evidence type="ECO:0000313" key="7">
    <source>
        <dbReference type="Proteomes" id="UP000285343"/>
    </source>
</evidence>
<evidence type="ECO:0000313" key="6">
    <source>
        <dbReference type="Proteomes" id="UP000284640"/>
    </source>
</evidence>
<evidence type="ECO:0000313" key="2">
    <source>
        <dbReference type="EMBL" id="CUQ31058.1"/>
    </source>
</evidence>
<reference evidence="6 7" key="2">
    <citation type="submission" date="2018-08" db="EMBL/GenBank/DDBJ databases">
        <title>A genome reference for cultivated species of the human gut microbiota.</title>
        <authorList>
            <person name="Zou Y."/>
            <person name="Xue W."/>
            <person name="Luo G."/>
        </authorList>
    </citation>
    <scope>NUCLEOTIDE SEQUENCE [LARGE SCALE GENOMIC DNA]</scope>
    <source>
        <strain evidence="3 7">AF14-42</strain>
        <strain evidence="4 6">AM27-46</strain>
    </source>
</reference>
<organism evidence="2 5">
    <name type="scientific">Bacteroides uniformis</name>
    <dbReference type="NCBI Taxonomy" id="820"/>
    <lineage>
        <taxon>Bacteria</taxon>
        <taxon>Pseudomonadati</taxon>
        <taxon>Bacteroidota</taxon>
        <taxon>Bacteroidia</taxon>
        <taxon>Bacteroidales</taxon>
        <taxon>Bacteroidaceae</taxon>
        <taxon>Bacteroides</taxon>
    </lineage>
</organism>
<dbReference type="Proteomes" id="UP000095788">
    <property type="component" value="Unassembled WGS sequence"/>
</dbReference>
<dbReference type="InterPro" id="IPR043764">
    <property type="entry name" value="DUF5710"/>
</dbReference>
<dbReference type="AlphaFoldDB" id="A0A174VG34"/>
<reference evidence="2 5" key="1">
    <citation type="submission" date="2015-09" db="EMBL/GenBank/DDBJ databases">
        <authorList>
            <consortium name="Pathogen Informatics"/>
        </authorList>
    </citation>
    <scope>NUCLEOTIDE SEQUENCE [LARGE SCALE GENOMIC DNA]</scope>
    <source>
        <strain evidence="2 5">2789STDY5834942</strain>
    </source>
</reference>
<accession>A0A174VG34</accession>
<evidence type="ECO:0000259" key="1">
    <source>
        <dbReference type="Pfam" id="PF18974"/>
    </source>
</evidence>
<sequence length="211" mass="24818">MPLKINVPYSEKDLAKEKGAFWDKDNKTWFVPDYKDINLFSQWIDTDKVSIIAKAPFWIGVTQKTCWKCGSMIDVIAFASNKFWIYEYSDDDEALQEWYLQDYFSFFYMPGYIEKEILDIVCSRFPTFKLGFSKTVNGKYWANHCEHCNALQGDFFMHNEPGGEFSPIDMDGYKAITLIEFPCKFDLPITASYSWASNEKDILRYCPKTQW</sequence>
<dbReference type="GO" id="GO:0016779">
    <property type="term" value="F:nucleotidyltransferase activity"/>
    <property type="evidence" value="ECO:0007669"/>
    <property type="project" value="UniProtKB-KW"/>
</dbReference>
<keyword evidence="2" id="KW-0548">Nucleotidyltransferase</keyword>
<proteinExistence type="predicted"/>
<dbReference type="EC" id="2.7.7.-" evidence="2"/>
<dbReference type="Proteomes" id="UP000284640">
    <property type="component" value="Unassembled WGS sequence"/>
</dbReference>
<dbReference type="EMBL" id="QRZC01000064">
    <property type="protein sequence ID" value="RGV32680.1"/>
    <property type="molecule type" value="Genomic_DNA"/>
</dbReference>
<dbReference type="EMBL" id="QSKL01000027">
    <property type="protein sequence ID" value="RHE56099.1"/>
    <property type="molecule type" value="Genomic_DNA"/>
</dbReference>
<feature type="domain" description="DUF5710" evidence="1">
    <location>
        <begin position="5"/>
        <end position="44"/>
    </location>
</feature>
<dbReference type="RefSeq" id="WP_057282209.1">
    <property type="nucleotide sequence ID" value="NZ_CAXTFW010000030.1"/>
</dbReference>
<evidence type="ECO:0000313" key="5">
    <source>
        <dbReference type="Proteomes" id="UP000095788"/>
    </source>
</evidence>
<dbReference type="EMBL" id="CZBF01000009">
    <property type="protein sequence ID" value="CUQ31058.1"/>
    <property type="molecule type" value="Genomic_DNA"/>
</dbReference>
<name>A0A174VG34_BACUN</name>
<dbReference type="Pfam" id="PF18974">
    <property type="entry name" value="DUF5710"/>
    <property type="match status" value="1"/>
</dbReference>
<evidence type="ECO:0000313" key="4">
    <source>
        <dbReference type="EMBL" id="RHE56099.1"/>
    </source>
</evidence>